<evidence type="ECO:0000313" key="2">
    <source>
        <dbReference type="EMBL" id="MFC0385550.1"/>
    </source>
</evidence>
<dbReference type="EMBL" id="JBHLVZ010000008">
    <property type="protein sequence ID" value="MFC0385550.1"/>
    <property type="molecule type" value="Genomic_DNA"/>
</dbReference>
<feature type="region of interest" description="Disordered" evidence="1">
    <location>
        <begin position="1"/>
        <end position="36"/>
    </location>
</feature>
<protein>
    <submittedName>
        <fullName evidence="2">Uncharacterized protein</fullName>
    </submittedName>
</protein>
<dbReference type="RefSeq" id="WP_377049701.1">
    <property type="nucleotide sequence ID" value="NZ_JBHLVZ010000008.1"/>
</dbReference>
<evidence type="ECO:0000256" key="1">
    <source>
        <dbReference type="SAM" id="MobiDB-lite"/>
    </source>
</evidence>
<feature type="compositionally biased region" description="Basic and acidic residues" evidence="1">
    <location>
        <begin position="1"/>
        <end position="17"/>
    </location>
</feature>
<proteinExistence type="predicted"/>
<comment type="caution">
    <text evidence="2">The sequence shown here is derived from an EMBL/GenBank/DDBJ whole genome shotgun (WGS) entry which is preliminary data.</text>
</comment>
<name>A0ABV6IPK7_9PROT</name>
<dbReference type="Proteomes" id="UP001589789">
    <property type="component" value="Unassembled WGS sequence"/>
</dbReference>
<accession>A0ABV6IPK7</accession>
<sequence length="58" mass="6365">MPPREDLLPKLRPRGEPRGAGPHAGERVQLREAPPGLNSCLFGGLGAGRRQQLRLEKQ</sequence>
<gene>
    <name evidence="2" type="ORF">ACFFIC_08265</name>
</gene>
<keyword evidence="3" id="KW-1185">Reference proteome</keyword>
<organism evidence="2 3">
    <name type="scientific">Muricoccus vinaceus</name>
    <dbReference type="NCBI Taxonomy" id="424704"/>
    <lineage>
        <taxon>Bacteria</taxon>
        <taxon>Pseudomonadati</taxon>
        <taxon>Pseudomonadota</taxon>
        <taxon>Alphaproteobacteria</taxon>
        <taxon>Acetobacterales</taxon>
        <taxon>Roseomonadaceae</taxon>
        <taxon>Muricoccus</taxon>
    </lineage>
</organism>
<evidence type="ECO:0000313" key="3">
    <source>
        <dbReference type="Proteomes" id="UP001589789"/>
    </source>
</evidence>
<reference evidence="2 3" key="1">
    <citation type="submission" date="2024-09" db="EMBL/GenBank/DDBJ databases">
        <authorList>
            <person name="Sun Q."/>
            <person name="Mori K."/>
        </authorList>
    </citation>
    <scope>NUCLEOTIDE SEQUENCE [LARGE SCALE GENOMIC DNA]</scope>
    <source>
        <strain evidence="2 3">CCM 7468</strain>
    </source>
</reference>